<dbReference type="PANTHER" id="PTHR34295:SF1">
    <property type="entry name" value="BIOTIN TRANSPORTER BIOY"/>
    <property type="match status" value="1"/>
</dbReference>
<dbReference type="PANTHER" id="PTHR34295">
    <property type="entry name" value="BIOTIN TRANSPORTER BIOY"/>
    <property type="match status" value="1"/>
</dbReference>
<keyword evidence="2 3" id="KW-0472">Membrane</keyword>
<dbReference type="GO" id="GO:0015225">
    <property type="term" value="F:biotin transmembrane transporter activity"/>
    <property type="evidence" value="ECO:0007669"/>
    <property type="project" value="UniProtKB-UniRule"/>
</dbReference>
<reference evidence="4 5" key="1">
    <citation type="journal article" date="2010" name="Mol. Plant Microbe Interact.">
        <title>Streptomyces scabies 87-22 contains a coronafacic acid-like biosynthetic cluster that contributes to plant-microbe interactions.</title>
        <authorList>
            <person name="Bignell D.R."/>
            <person name="Seipke R.F."/>
            <person name="Huguet-Tapia J.C."/>
            <person name="Chambers A.H."/>
            <person name="Parry R.J."/>
            <person name="Loria R."/>
        </authorList>
    </citation>
    <scope>NUCLEOTIDE SEQUENCE [LARGE SCALE GENOMIC DNA]</scope>
    <source>
        <strain evidence="4 5">87.22</strain>
    </source>
</reference>
<evidence type="ECO:0000313" key="4">
    <source>
        <dbReference type="EMBL" id="CBG72997.1"/>
    </source>
</evidence>
<comment type="similarity">
    <text evidence="1 2">Belongs to the BioY family.</text>
</comment>
<dbReference type="Proteomes" id="UP000001444">
    <property type="component" value="Chromosome"/>
</dbReference>
<evidence type="ECO:0000313" key="5">
    <source>
        <dbReference type="Proteomes" id="UP000001444"/>
    </source>
</evidence>
<feature type="transmembrane region" description="Helical" evidence="3">
    <location>
        <begin position="116"/>
        <end position="133"/>
    </location>
</feature>
<gene>
    <name evidence="4" type="ordered locus">SCAB_59801</name>
</gene>
<evidence type="ECO:0000256" key="3">
    <source>
        <dbReference type="SAM" id="Phobius"/>
    </source>
</evidence>
<keyword evidence="5" id="KW-1185">Reference proteome</keyword>
<name>C9Z7D5_STRSW</name>
<dbReference type="Gene3D" id="1.10.1760.20">
    <property type="match status" value="1"/>
</dbReference>
<dbReference type="KEGG" id="scb:SCAB_59801"/>
<evidence type="ECO:0000256" key="1">
    <source>
        <dbReference type="ARBA" id="ARBA00010692"/>
    </source>
</evidence>
<keyword evidence="3" id="KW-1133">Transmembrane helix</keyword>
<feature type="transmembrane region" description="Helical" evidence="3">
    <location>
        <begin position="73"/>
        <end position="96"/>
    </location>
</feature>
<organism evidence="4 5">
    <name type="scientific">Streptomyces scabiei (strain 87.22)</name>
    <dbReference type="NCBI Taxonomy" id="680198"/>
    <lineage>
        <taxon>Bacteria</taxon>
        <taxon>Bacillati</taxon>
        <taxon>Actinomycetota</taxon>
        <taxon>Actinomycetes</taxon>
        <taxon>Kitasatosporales</taxon>
        <taxon>Streptomycetaceae</taxon>
        <taxon>Streptomyces</taxon>
    </lineage>
</organism>
<protein>
    <recommendedName>
        <fullName evidence="2">Biotin transporter</fullName>
    </recommendedName>
</protein>
<accession>C9Z7D5</accession>
<dbReference type="Pfam" id="PF02632">
    <property type="entry name" value="BioY"/>
    <property type="match status" value="1"/>
</dbReference>
<evidence type="ECO:0000256" key="2">
    <source>
        <dbReference type="PIRNR" id="PIRNR016661"/>
    </source>
</evidence>
<dbReference type="HOGENOM" id="CLU_077931_2_0_11"/>
<keyword evidence="2" id="KW-1003">Cell membrane</keyword>
<dbReference type="AlphaFoldDB" id="C9Z7D5"/>
<dbReference type="eggNOG" id="COG1268">
    <property type="taxonomic scope" value="Bacteria"/>
</dbReference>
<sequence length="206" mass="20207">MSQPTSPAGVSPNMSTAATSARPGEVLADLLPVSGARVRDLALVVGGAALTGLAAQIAVPVPGSPVPVTGQTFAALLVGTTLGASRGVASLSLYALAGLAGVPWFANGTSGVGVSFGYILGMILAVAAVGALARRGGDRSTLRTAGTMLVGEAIIYAVGVPYLAATADISLSSAVALGLTPFLIGDALKALLAMGLLPTAWKLVKK</sequence>
<comment type="subcellular location">
    <subcellularLocation>
        <location evidence="2">Cell membrane</location>
        <topology evidence="2">Multi-pass membrane protein</topology>
    </subcellularLocation>
</comment>
<dbReference type="EMBL" id="FN554889">
    <property type="protein sequence ID" value="CBG72997.1"/>
    <property type="molecule type" value="Genomic_DNA"/>
</dbReference>
<dbReference type="PIRSF" id="PIRSF016661">
    <property type="entry name" value="BioY"/>
    <property type="match status" value="1"/>
</dbReference>
<keyword evidence="3" id="KW-0812">Transmembrane</keyword>
<proteinExistence type="inferred from homology"/>
<keyword evidence="2" id="KW-0813">Transport</keyword>
<feature type="transmembrane region" description="Helical" evidence="3">
    <location>
        <begin position="41"/>
        <end position="61"/>
    </location>
</feature>
<dbReference type="GO" id="GO:0005886">
    <property type="term" value="C:plasma membrane"/>
    <property type="evidence" value="ECO:0007669"/>
    <property type="project" value="UniProtKB-SubCell"/>
</dbReference>
<feature type="transmembrane region" description="Helical" evidence="3">
    <location>
        <begin position="145"/>
        <end position="165"/>
    </location>
</feature>
<dbReference type="STRING" id="680198.SCAB_59801"/>
<feature type="transmembrane region" description="Helical" evidence="3">
    <location>
        <begin position="171"/>
        <end position="197"/>
    </location>
</feature>
<dbReference type="InterPro" id="IPR003784">
    <property type="entry name" value="BioY"/>
</dbReference>